<gene>
    <name evidence="3" type="ORF">H0A68_05700</name>
</gene>
<evidence type="ECO:0000313" key="4">
    <source>
        <dbReference type="Proteomes" id="UP000580517"/>
    </source>
</evidence>
<proteinExistence type="predicted"/>
<evidence type="ECO:0000256" key="1">
    <source>
        <dbReference type="SAM" id="MobiDB-lite"/>
    </source>
</evidence>
<name>A0A853F983_9BURK</name>
<keyword evidence="2" id="KW-1133">Transmembrane helix</keyword>
<keyword evidence="4" id="KW-1185">Reference proteome</keyword>
<feature type="transmembrane region" description="Helical" evidence="2">
    <location>
        <begin position="7"/>
        <end position="26"/>
    </location>
</feature>
<protein>
    <submittedName>
        <fullName evidence="3">DUF2933 domain-containing protein</fullName>
    </submittedName>
</protein>
<dbReference type="OrthoDB" id="8971109at2"/>
<dbReference type="AlphaFoldDB" id="A0A853F983"/>
<evidence type="ECO:0000313" key="3">
    <source>
        <dbReference type="EMBL" id="NYT36358.1"/>
    </source>
</evidence>
<feature type="transmembrane region" description="Helical" evidence="2">
    <location>
        <begin position="32"/>
        <end position="51"/>
    </location>
</feature>
<dbReference type="Pfam" id="PF11666">
    <property type="entry name" value="DUF2933"/>
    <property type="match status" value="1"/>
</dbReference>
<feature type="region of interest" description="Disordered" evidence="1">
    <location>
        <begin position="59"/>
        <end position="96"/>
    </location>
</feature>
<keyword evidence="2" id="KW-0472">Membrane</keyword>
<sequence length="96" mass="10150">MKCDVKTMLKGGLGLAALIAVAYAALPVAREWIAAVSPFLFFLICPLMMLFMMKGMQSCHSDNASKNGGPTQVQIPEGTNAGGHSRPPAPANRFDA</sequence>
<dbReference type="EMBL" id="JACCEW010000001">
    <property type="protein sequence ID" value="NYT36358.1"/>
    <property type="molecule type" value="Genomic_DNA"/>
</dbReference>
<evidence type="ECO:0000256" key="2">
    <source>
        <dbReference type="SAM" id="Phobius"/>
    </source>
</evidence>
<organism evidence="3 4">
    <name type="scientific">Allopusillimonas soli</name>
    <dbReference type="NCBI Taxonomy" id="659016"/>
    <lineage>
        <taxon>Bacteria</taxon>
        <taxon>Pseudomonadati</taxon>
        <taxon>Pseudomonadota</taxon>
        <taxon>Betaproteobacteria</taxon>
        <taxon>Burkholderiales</taxon>
        <taxon>Alcaligenaceae</taxon>
        <taxon>Allopusillimonas</taxon>
    </lineage>
</organism>
<accession>A0A853F983</accession>
<feature type="compositionally biased region" description="Polar residues" evidence="1">
    <location>
        <begin position="59"/>
        <end position="74"/>
    </location>
</feature>
<dbReference type="RefSeq" id="WP_129968237.1">
    <property type="nucleotide sequence ID" value="NZ_JACCEW010000001.1"/>
</dbReference>
<reference evidence="3 4" key="1">
    <citation type="submission" date="2020-07" db="EMBL/GenBank/DDBJ databases">
        <title>Taxonomic revisions and descriptions of new bacterial species based on genomic comparisons in the high-G+C-content subgroup of the family Alcaligenaceae.</title>
        <authorList>
            <person name="Szabo A."/>
            <person name="Felfoldi T."/>
        </authorList>
    </citation>
    <scope>NUCLEOTIDE SEQUENCE [LARGE SCALE GENOMIC DNA]</scope>
    <source>
        <strain evidence="3 4">DSM 25264</strain>
    </source>
</reference>
<comment type="caution">
    <text evidence="3">The sequence shown here is derived from an EMBL/GenBank/DDBJ whole genome shotgun (WGS) entry which is preliminary data.</text>
</comment>
<dbReference type="Proteomes" id="UP000580517">
    <property type="component" value="Unassembled WGS sequence"/>
</dbReference>
<keyword evidence="2" id="KW-0812">Transmembrane</keyword>
<dbReference type="InterPro" id="IPR021682">
    <property type="entry name" value="DUF2933"/>
</dbReference>